<dbReference type="AlphaFoldDB" id="A0A0L0FLJ8"/>
<organism evidence="1 2">
    <name type="scientific">Sphaeroforma arctica JP610</name>
    <dbReference type="NCBI Taxonomy" id="667725"/>
    <lineage>
        <taxon>Eukaryota</taxon>
        <taxon>Ichthyosporea</taxon>
        <taxon>Ichthyophonida</taxon>
        <taxon>Sphaeroforma</taxon>
    </lineage>
</organism>
<name>A0A0L0FLJ8_9EUKA</name>
<keyword evidence="2" id="KW-1185">Reference proteome</keyword>
<dbReference type="GO" id="GO:0009007">
    <property type="term" value="F:site-specific DNA-methyltransferase (adenine-specific) activity"/>
    <property type="evidence" value="ECO:0007669"/>
    <property type="project" value="InterPro"/>
</dbReference>
<dbReference type="EMBL" id="KQ242669">
    <property type="protein sequence ID" value="KNC77652.1"/>
    <property type="molecule type" value="Genomic_DNA"/>
</dbReference>
<sequence length="128" mass="14473">MQVWEFTIDLFAAAHNAHTAKFYTKEQNALLQKWADEINAWANPPWELVPDVLDKVIEKATSITICVPHYPNASWFPKLMSLLEQDPMIVKNMNNTFLQGGTTARGKTPWGVTLVAKIGTKSPYLTKK</sequence>
<dbReference type="RefSeq" id="XP_014151554.1">
    <property type="nucleotide sequence ID" value="XM_014296079.1"/>
</dbReference>
<evidence type="ECO:0000313" key="1">
    <source>
        <dbReference type="EMBL" id="KNC77652.1"/>
    </source>
</evidence>
<dbReference type="GeneID" id="25910396"/>
<dbReference type="GO" id="GO:0003677">
    <property type="term" value="F:DNA binding"/>
    <property type="evidence" value="ECO:0007669"/>
    <property type="project" value="InterPro"/>
</dbReference>
<dbReference type="OrthoDB" id="2371919at2759"/>
<evidence type="ECO:0000313" key="2">
    <source>
        <dbReference type="Proteomes" id="UP000054560"/>
    </source>
</evidence>
<accession>A0A0L0FLJ8</accession>
<protein>
    <submittedName>
        <fullName evidence="1">Uncharacterized protein</fullName>
    </submittedName>
</protein>
<dbReference type="GO" id="GO:0009307">
    <property type="term" value="P:DNA restriction-modification system"/>
    <property type="evidence" value="ECO:0007669"/>
    <property type="project" value="InterPro"/>
</dbReference>
<reference evidence="1 2" key="1">
    <citation type="submission" date="2011-02" db="EMBL/GenBank/DDBJ databases">
        <title>The Genome Sequence of Sphaeroforma arctica JP610.</title>
        <authorList>
            <consortium name="The Broad Institute Genome Sequencing Platform"/>
            <person name="Russ C."/>
            <person name="Cuomo C."/>
            <person name="Young S.K."/>
            <person name="Zeng Q."/>
            <person name="Gargeya S."/>
            <person name="Alvarado L."/>
            <person name="Berlin A."/>
            <person name="Chapman S.B."/>
            <person name="Chen Z."/>
            <person name="Freedman E."/>
            <person name="Gellesch M."/>
            <person name="Goldberg J."/>
            <person name="Griggs A."/>
            <person name="Gujja S."/>
            <person name="Heilman E."/>
            <person name="Heiman D."/>
            <person name="Howarth C."/>
            <person name="Mehta T."/>
            <person name="Neiman D."/>
            <person name="Pearson M."/>
            <person name="Roberts A."/>
            <person name="Saif S."/>
            <person name="Shea T."/>
            <person name="Shenoy N."/>
            <person name="Sisk P."/>
            <person name="Stolte C."/>
            <person name="Sykes S."/>
            <person name="White J."/>
            <person name="Yandava C."/>
            <person name="Burger G."/>
            <person name="Gray M.W."/>
            <person name="Holland P.W.H."/>
            <person name="King N."/>
            <person name="Lang F.B.F."/>
            <person name="Roger A.J."/>
            <person name="Ruiz-Trillo I."/>
            <person name="Haas B."/>
            <person name="Nusbaum C."/>
            <person name="Birren B."/>
        </authorList>
    </citation>
    <scope>NUCLEOTIDE SEQUENCE [LARGE SCALE GENOMIC DNA]</scope>
    <source>
        <strain evidence="1 2">JP610</strain>
    </source>
</reference>
<dbReference type="Pfam" id="PF05869">
    <property type="entry name" value="Dam"/>
    <property type="match status" value="1"/>
</dbReference>
<proteinExistence type="predicted"/>
<dbReference type="Proteomes" id="UP000054560">
    <property type="component" value="Unassembled WGS sequence"/>
</dbReference>
<gene>
    <name evidence="1" type="ORF">SARC_09892</name>
</gene>
<dbReference type="InterPro" id="IPR008593">
    <property type="entry name" value="Dam_MeTrfase"/>
</dbReference>